<reference evidence="1 2" key="1">
    <citation type="submission" date="2021-05" db="EMBL/GenBank/DDBJ databases">
        <title>Petroleum and Energy Research Collection (APPE): ex situ preservation of microbial diversity associated with the oil industry and exploitation of its biotechnological potential.</title>
        <authorList>
            <person name="Paixao C.T.M."/>
            <person name="Gomes M.B."/>
            <person name="Oliveira V.M."/>
        </authorList>
    </citation>
    <scope>NUCLEOTIDE SEQUENCE [LARGE SCALE GENOMIC DNA]</scope>
    <source>
        <strain evidence="1 2">LIT2</strain>
    </source>
</reference>
<comment type="caution">
    <text evidence="1">The sequence shown here is derived from an EMBL/GenBank/DDBJ whole genome shotgun (WGS) entry which is preliminary data.</text>
</comment>
<sequence length="94" mass="10130">MSQFTPLTYQLGDEPALVIDETCSAEALHDNAEARLEAARGMLETIASLDVATQLHRHDLANVAQAAQILAADASDLYRAARTAGAHAHHGRRR</sequence>
<proteinExistence type="predicted"/>
<dbReference type="RefSeq" id="WP_224416876.1">
    <property type="nucleotide sequence ID" value="NZ_JAGXFC010000003.1"/>
</dbReference>
<accession>A0ABS7X4A4</accession>
<protein>
    <submittedName>
        <fullName evidence="1">Uncharacterized protein</fullName>
    </submittedName>
</protein>
<keyword evidence="2" id="KW-1185">Reference proteome</keyword>
<organism evidence="1 2">
    <name type="scientific">Modicisalibacter tunisiensis</name>
    <dbReference type="NCBI Taxonomy" id="390637"/>
    <lineage>
        <taxon>Bacteria</taxon>
        <taxon>Pseudomonadati</taxon>
        <taxon>Pseudomonadota</taxon>
        <taxon>Gammaproteobacteria</taxon>
        <taxon>Oceanospirillales</taxon>
        <taxon>Halomonadaceae</taxon>
        <taxon>Modicisalibacter</taxon>
    </lineage>
</organism>
<evidence type="ECO:0000313" key="1">
    <source>
        <dbReference type="EMBL" id="MBZ9569274.1"/>
    </source>
</evidence>
<dbReference type="EMBL" id="JAGXFD010000003">
    <property type="protein sequence ID" value="MBZ9569274.1"/>
    <property type="molecule type" value="Genomic_DNA"/>
</dbReference>
<evidence type="ECO:0000313" key="2">
    <source>
        <dbReference type="Proteomes" id="UP001319883"/>
    </source>
</evidence>
<dbReference type="Proteomes" id="UP001319883">
    <property type="component" value="Unassembled WGS sequence"/>
</dbReference>
<gene>
    <name evidence="1" type="ORF">KGQ91_16520</name>
</gene>
<name>A0ABS7X4A4_9GAMM</name>